<dbReference type="Gene3D" id="3.40.630.190">
    <property type="entry name" value="LCP protein"/>
    <property type="match status" value="1"/>
</dbReference>
<dbReference type="PANTHER" id="PTHR33392:SF6">
    <property type="entry name" value="POLYISOPRENYL-TEICHOIC ACID--PEPTIDOGLYCAN TEICHOIC ACID TRANSFERASE TAGU"/>
    <property type="match status" value="1"/>
</dbReference>
<feature type="compositionally biased region" description="Low complexity" evidence="2">
    <location>
        <begin position="471"/>
        <end position="490"/>
    </location>
</feature>
<name>A0AAW6LHB2_RHOSG</name>
<comment type="caution">
    <text evidence="5">The sequence shown here is derived from an EMBL/GenBank/DDBJ whole genome shotgun (WGS) entry which is preliminary data.</text>
</comment>
<reference evidence="5" key="1">
    <citation type="submission" date="2023-02" db="EMBL/GenBank/DDBJ databases">
        <title>A novel hydrolase synthesized by Rhodococcus erythropolis HQ is responsible for the detoxification of Zearalenone.</title>
        <authorList>
            <person name="Hu J."/>
            <person name="Xu J."/>
        </authorList>
    </citation>
    <scope>NUCLEOTIDE SEQUENCE</scope>
    <source>
        <strain evidence="5">HQ</strain>
    </source>
</reference>
<dbReference type="AlphaFoldDB" id="A0AAW6LHB2"/>
<feature type="region of interest" description="Disordered" evidence="2">
    <location>
        <begin position="461"/>
        <end position="510"/>
    </location>
</feature>
<evidence type="ECO:0000313" key="5">
    <source>
        <dbReference type="EMBL" id="MDE8644093.1"/>
    </source>
</evidence>
<accession>A0AAW6LHB2</accession>
<evidence type="ECO:0000256" key="1">
    <source>
        <dbReference type="ARBA" id="ARBA00006068"/>
    </source>
</evidence>
<feature type="domain" description="LytR/CpsA/Psr regulator C-terminal" evidence="4">
    <location>
        <begin position="375"/>
        <end position="461"/>
    </location>
</feature>
<evidence type="ECO:0000313" key="6">
    <source>
        <dbReference type="Proteomes" id="UP001217325"/>
    </source>
</evidence>
<dbReference type="Pfam" id="PF13399">
    <property type="entry name" value="LytR_C"/>
    <property type="match status" value="1"/>
</dbReference>
<dbReference type="NCBIfam" id="TIGR00350">
    <property type="entry name" value="lytR_cpsA_psr"/>
    <property type="match status" value="1"/>
</dbReference>
<dbReference type="EMBL" id="JARDXE010000002">
    <property type="protein sequence ID" value="MDE8644093.1"/>
    <property type="molecule type" value="Genomic_DNA"/>
</dbReference>
<proteinExistence type="inferred from homology"/>
<organism evidence="5 6">
    <name type="scientific">Rhodococcus qingshengii</name>
    <dbReference type="NCBI Taxonomy" id="334542"/>
    <lineage>
        <taxon>Bacteria</taxon>
        <taxon>Bacillati</taxon>
        <taxon>Actinomycetota</taxon>
        <taxon>Actinomycetes</taxon>
        <taxon>Mycobacteriales</taxon>
        <taxon>Nocardiaceae</taxon>
        <taxon>Rhodococcus</taxon>
        <taxon>Rhodococcus erythropolis group</taxon>
    </lineage>
</organism>
<evidence type="ECO:0000259" key="4">
    <source>
        <dbReference type="Pfam" id="PF13399"/>
    </source>
</evidence>
<protein>
    <submittedName>
        <fullName evidence="5">LCP family protein</fullName>
    </submittedName>
</protein>
<dbReference type="Pfam" id="PF03816">
    <property type="entry name" value="LytR_cpsA_psr"/>
    <property type="match status" value="1"/>
</dbReference>
<dbReference type="InterPro" id="IPR050922">
    <property type="entry name" value="LytR/CpsA/Psr_CW_biosynth"/>
</dbReference>
<dbReference type="Proteomes" id="UP001217325">
    <property type="component" value="Unassembled WGS sequence"/>
</dbReference>
<gene>
    <name evidence="5" type="ORF">PXH69_03980</name>
</gene>
<comment type="similarity">
    <text evidence="1">Belongs to the LytR/CpsA/Psr (LCP) family.</text>
</comment>
<dbReference type="Gene3D" id="3.30.70.2390">
    <property type="match status" value="1"/>
</dbReference>
<dbReference type="InterPro" id="IPR004474">
    <property type="entry name" value="LytR_CpsA_psr"/>
</dbReference>
<feature type="domain" description="Cell envelope-related transcriptional attenuator" evidence="3">
    <location>
        <begin position="104"/>
        <end position="273"/>
    </location>
</feature>
<evidence type="ECO:0000259" key="3">
    <source>
        <dbReference type="Pfam" id="PF03816"/>
    </source>
</evidence>
<dbReference type="PANTHER" id="PTHR33392">
    <property type="entry name" value="POLYISOPRENYL-TEICHOIC ACID--PEPTIDOGLYCAN TEICHOIC ACID TRANSFERASE TAGU"/>
    <property type="match status" value="1"/>
</dbReference>
<sequence>MSHQQPQRRARPRPAPIRTKTSPARIAVAVLSVLVLLVTGFAWRGVDSLRNSLATASGLGLGGGKDGAIDILMVGTDSRTDAHGNPLSQSELDSLRAGEEVASNTDTIILIRVPNDGSSATAISIPRDAYVNVPGIGMSKINAAFGATKETERLKLVNNGSSDSDADKKSTEAGRTALIGAVANLTGITVDHYAEVGLLGFVLLTNAVGGVDVCLNAPVDEPMSGANFAAGKQTLDGADALSFVRQRHDLPRGDLDRIVRQQVFMASLVSKVLSAKTLSDPGKLSQLTSAVQRSVVIDDDWDIIEFAKQLQNLAGGKVQFETIPVLDINGMTDYGESIVKVDPKAVKKYIAGLVGADSEDSEETSEAPTTVNASSITVDVANASDIAGLASGVSEALSALGYKQGQVGNNTGSDVTESTVFAKSADDDAALAVAEALGGLTVKADSSLSSGKVRVVIAEDYSGPQSADAVSPSEGATSTTESSSTTETSPTPAPPGPPIDAASNGPRCVN</sequence>
<evidence type="ECO:0000256" key="2">
    <source>
        <dbReference type="SAM" id="MobiDB-lite"/>
    </source>
</evidence>
<dbReference type="InterPro" id="IPR027381">
    <property type="entry name" value="LytR/CpsA/Psr_C"/>
</dbReference>